<evidence type="ECO:0000313" key="2">
    <source>
        <dbReference type="EMBL" id="MBB0231951.1"/>
    </source>
</evidence>
<feature type="domain" description="Endonuclease NucS C-terminal" evidence="1">
    <location>
        <begin position="25"/>
        <end position="108"/>
    </location>
</feature>
<comment type="caution">
    <text evidence="2">The sequence shown here is derived from an EMBL/GenBank/DDBJ whole genome shotgun (WGS) entry which is preliminary data.</text>
</comment>
<dbReference type="GO" id="GO:0003676">
    <property type="term" value="F:nucleic acid binding"/>
    <property type="evidence" value="ECO:0007669"/>
    <property type="project" value="InterPro"/>
</dbReference>
<dbReference type="RefSeq" id="WP_182666503.1">
    <property type="nucleotide sequence ID" value="NZ_VKHS01000695.1"/>
</dbReference>
<dbReference type="GO" id="GO:0004519">
    <property type="term" value="F:endonuclease activity"/>
    <property type="evidence" value="ECO:0007669"/>
    <property type="project" value="InterPro"/>
</dbReference>
<evidence type="ECO:0000259" key="1">
    <source>
        <dbReference type="Pfam" id="PF01939"/>
    </source>
</evidence>
<evidence type="ECO:0000313" key="3">
    <source>
        <dbReference type="Proteomes" id="UP000530234"/>
    </source>
</evidence>
<keyword evidence="3" id="KW-1185">Reference proteome</keyword>
<gene>
    <name evidence="2" type="ORF">FOE67_21230</name>
</gene>
<dbReference type="EMBL" id="VKHS01000695">
    <property type="protein sequence ID" value="MBB0231951.1"/>
    <property type="molecule type" value="Genomic_DNA"/>
</dbReference>
<dbReference type="Gene3D" id="3.40.1350.10">
    <property type="match status" value="1"/>
</dbReference>
<dbReference type="InterPro" id="IPR048301">
    <property type="entry name" value="NucS_C"/>
</dbReference>
<dbReference type="Proteomes" id="UP000530234">
    <property type="component" value="Unassembled WGS sequence"/>
</dbReference>
<accession>A0A7W3XYL4</accession>
<reference evidence="3" key="1">
    <citation type="submission" date="2019-10" db="EMBL/GenBank/DDBJ databases">
        <title>Streptomyces sp. nov., a novel actinobacterium isolated from alkaline environment.</title>
        <authorList>
            <person name="Golinska P."/>
        </authorList>
    </citation>
    <scope>NUCLEOTIDE SEQUENCE [LARGE SCALE GENOMIC DNA]</scope>
    <source>
        <strain evidence="3">DSM 42108</strain>
    </source>
</reference>
<name>A0A7W3XYL4_9ACTN</name>
<sequence>MPVEFGLWRVDGAPVRIGTSRMPSEERLEELIETDPGILGSPLLLIGRQVPTDHGKFIDLLGMDAEGGLHVLELKRDRTPRDVVAQALDYGSWVQDLTNERIRAVYASYARQGGKPEELDEAFAQRFGYGPPETLNTSHTLTVVASEMDAATERIVTYLAGYRVPINVLFFRYFEDGGRSYLARTWLVEEPDLVAQGMGTATGEKREPWNGTDWFVSFGEEPGTRAWEDARRYGFVSAGGGEWFSRTLRSLPTGARIFTHIPKSGYVGIGTVTGEARPFEEATVTVDGEVKRLADLRLDAGYRHEGGETGAEDRREWVVPVTWERTVPRTAAVWRTGFFANQNSACKLRARFTIDEVSRAFGTG</sequence>
<protein>
    <submittedName>
        <fullName evidence="2">DUF91 domain-containing protein</fullName>
    </submittedName>
</protein>
<dbReference type="Pfam" id="PF01939">
    <property type="entry name" value="NucS_C"/>
    <property type="match status" value="1"/>
</dbReference>
<dbReference type="AlphaFoldDB" id="A0A7W3XYL4"/>
<organism evidence="2 3">
    <name type="scientific">Streptomyces calidiresistens</name>
    <dbReference type="NCBI Taxonomy" id="1485586"/>
    <lineage>
        <taxon>Bacteria</taxon>
        <taxon>Bacillati</taxon>
        <taxon>Actinomycetota</taxon>
        <taxon>Actinomycetes</taxon>
        <taxon>Kitasatosporales</taxon>
        <taxon>Streptomycetaceae</taxon>
        <taxon>Streptomyces</taxon>
    </lineage>
</organism>
<dbReference type="InterPro" id="IPR011856">
    <property type="entry name" value="tRNA_endonuc-like_dom_sf"/>
</dbReference>
<proteinExistence type="predicted"/>